<dbReference type="Pfam" id="PF00563">
    <property type="entry name" value="EAL"/>
    <property type="match status" value="1"/>
</dbReference>
<evidence type="ECO:0000313" key="8">
    <source>
        <dbReference type="Proteomes" id="UP000002964"/>
    </source>
</evidence>
<dbReference type="SUPFAM" id="SSF55073">
    <property type="entry name" value="Nucleotide cyclase"/>
    <property type="match status" value="1"/>
</dbReference>
<dbReference type="InterPro" id="IPR035919">
    <property type="entry name" value="EAL_sf"/>
</dbReference>
<dbReference type="SMART" id="SM00052">
    <property type="entry name" value="EAL"/>
    <property type="match status" value="1"/>
</dbReference>
<evidence type="ECO:0000259" key="5">
    <source>
        <dbReference type="PROSITE" id="PS50883"/>
    </source>
</evidence>
<evidence type="ECO:0000259" key="3">
    <source>
        <dbReference type="PROSITE" id="PS50112"/>
    </source>
</evidence>
<evidence type="ECO:0000313" key="7">
    <source>
        <dbReference type="EMBL" id="EIC19397.1"/>
    </source>
</evidence>
<dbReference type="PANTHER" id="PTHR44757:SF2">
    <property type="entry name" value="BIOFILM ARCHITECTURE MAINTENANCE PROTEIN MBAA"/>
    <property type="match status" value="1"/>
</dbReference>
<dbReference type="GO" id="GO:0006355">
    <property type="term" value="P:regulation of DNA-templated transcription"/>
    <property type="evidence" value="ECO:0007669"/>
    <property type="project" value="InterPro"/>
</dbReference>
<feature type="compositionally biased region" description="Basic and acidic residues" evidence="2">
    <location>
        <begin position="8"/>
        <end position="34"/>
    </location>
</feature>
<dbReference type="InterPro" id="IPR013655">
    <property type="entry name" value="PAS_fold_3"/>
</dbReference>
<reference evidence="8" key="1">
    <citation type="submission" date="2011-06" db="EMBL/GenBank/DDBJ databases">
        <authorList>
            <consortium name="US DOE Joint Genome Institute (JGI-PGF)"/>
            <person name="Lucas S."/>
            <person name="Han J."/>
            <person name="Lapidus A."/>
            <person name="Cheng J.-F."/>
            <person name="Goodwin L."/>
            <person name="Pitluck S."/>
            <person name="Peters L."/>
            <person name="Land M.L."/>
            <person name="Hauser L."/>
            <person name="Vogl K."/>
            <person name="Liu Z."/>
            <person name="Overmann J."/>
            <person name="Frigaard N.-U."/>
            <person name="Bryant D.A."/>
            <person name="Woyke T.J."/>
        </authorList>
    </citation>
    <scope>NUCLEOTIDE SEQUENCE [LARGE SCALE GENOMIC DNA]</scope>
    <source>
        <strain evidence="8">970</strain>
    </source>
</reference>
<dbReference type="RefSeq" id="WP_009151626.1">
    <property type="nucleotide sequence ID" value="NZ_CP121471.1"/>
</dbReference>
<dbReference type="Proteomes" id="UP000002964">
    <property type="component" value="Unassembled WGS sequence"/>
</dbReference>
<dbReference type="STRING" id="631362.Thi970DRAFT_04916"/>
<feature type="coiled-coil region" evidence="1">
    <location>
        <begin position="46"/>
        <end position="76"/>
    </location>
</feature>
<feature type="domain" description="GGDEF" evidence="6">
    <location>
        <begin position="359"/>
        <end position="494"/>
    </location>
</feature>
<dbReference type="SMART" id="SM00267">
    <property type="entry name" value="GGDEF"/>
    <property type="match status" value="1"/>
</dbReference>
<feature type="domain" description="PAS" evidence="3">
    <location>
        <begin position="73"/>
        <end position="143"/>
    </location>
</feature>
<dbReference type="CDD" id="cd00130">
    <property type="entry name" value="PAS"/>
    <property type="match status" value="2"/>
</dbReference>
<dbReference type="OrthoDB" id="8553030at2"/>
<evidence type="ECO:0000256" key="1">
    <source>
        <dbReference type="SAM" id="Coils"/>
    </source>
</evidence>
<reference evidence="7 8" key="2">
    <citation type="submission" date="2011-11" db="EMBL/GenBank/DDBJ databases">
        <authorList>
            <consortium name="US DOE Joint Genome Institute"/>
            <person name="Lucas S."/>
            <person name="Han J."/>
            <person name="Lapidus A."/>
            <person name="Cheng J.-F."/>
            <person name="Goodwin L."/>
            <person name="Pitluck S."/>
            <person name="Peters L."/>
            <person name="Ovchinnikova G."/>
            <person name="Zhang X."/>
            <person name="Detter J.C."/>
            <person name="Han C."/>
            <person name="Tapia R."/>
            <person name="Land M."/>
            <person name="Hauser L."/>
            <person name="Kyrpides N."/>
            <person name="Ivanova N."/>
            <person name="Pagani I."/>
            <person name="Vogl K."/>
            <person name="Liu Z."/>
            <person name="Overmann J."/>
            <person name="Frigaard N.-U."/>
            <person name="Bryant D."/>
            <person name="Woyke T."/>
        </authorList>
    </citation>
    <scope>NUCLEOTIDE SEQUENCE [LARGE SCALE GENOMIC DNA]</scope>
    <source>
        <strain evidence="7 8">970</strain>
    </source>
</reference>
<dbReference type="CDD" id="cd01948">
    <property type="entry name" value="EAL"/>
    <property type="match status" value="1"/>
</dbReference>
<evidence type="ECO:0000259" key="6">
    <source>
        <dbReference type="PROSITE" id="PS50887"/>
    </source>
</evidence>
<feature type="domain" description="PAC" evidence="4">
    <location>
        <begin position="146"/>
        <end position="198"/>
    </location>
</feature>
<feature type="region of interest" description="Disordered" evidence="2">
    <location>
        <begin position="1"/>
        <end position="37"/>
    </location>
</feature>
<feature type="domain" description="EAL" evidence="5">
    <location>
        <begin position="501"/>
        <end position="755"/>
    </location>
</feature>
<dbReference type="PROSITE" id="PS50113">
    <property type="entry name" value="PAC"/>
    <property type="match status" value="2"/>
</dbReference>
<dbReference type="Gene3D" id="3.30.70.270">
    <property type="match status" value="1"/>
</dbReference>
<dbReference type="InterPro" id="IPR001633">
    <property type="entry name" value="EAL_dom"/>
</dbReference>
<evidence type="ECO:0000256" key="2">
    <source>
        <dbReference type="SAM" id="MobiDB-lite"/>
    </source>
</evidence>
<dbReference type="SUPFAM" id="SSF55785">
    <property type="entry name" value="PYP-like sensor domain (PAS domain)"/>
    <property type="match status" value="2"/>
</dbReference>
<dbReference type="InterPro" id="IPR000014">
    <property type="entry name" value="PAS"/>
</dbReference>
<protein>
    <submittedName>
        <fullName evidence="7">PAS domain S-box/diguanylate cyclase (GGDEF) domain-containing protein</fullName>
    </submittedName>
</protein>
<dbReference type="Pfam" id="PF08447">
    <property type="entry name" value="PAS_3"/>
    <property type="match status" value="1"/>
</dbReference>
<dbReference type="Pfam" id="PF00990">
    <property type="entry name" value="GGDEF"/>
    <property type="match status" value="1"/>
</dbReference>
<dbReference type="PROSITE" id="PS50887">
    <property type="entry name" value="GGDEF"/>
    <property type="match status" value="1"/>
</dbReference>
<dbReference type="InterPro" id="IPR013767">
    <property type="entry name" value="PAS_fold"/>
</dbReference>
<dbReference type="HOGENOM" id="CLU_000445_70_20_6"/>
<dbReference type="PANTHER" id="PTHR44757">
    <property type="entry name" value="DIGUANYLATE CYCLASE DGCP"/>
    <property type="match status" value="1"/>
</dbReference>
<keyword evidence="8" id="KW-1185">Reference proteome</keyword>
<dbReference type="AlphaFoldDB" id="H8Z8J2"/>
<sequence length="756" mass="85359">MHSSDNPSVERTERAPDLRRRAELQLESLDKPLKDANTPEATDQLIHELRVHQIELELQNEELRQTQETLATSRARYFDLYDLAPVGYLTLSEDGVIQEANLAAATLLDTPRETLVDQPLTRFILPEDQDTHYHARHQLLATGERQTYDLRLCRADDALAWVHLDISQRPDATSEHIIWSAILSDISARKRDEQALIESQARLRLITHIADLTFWEWDPKTQAVFFPPEWWRQTGYALDELPHRLGAWADLLHPDDRTRILEHLNGFVDAPVEPAEIQYRLRCKDGDERWFVARLTAILDTQGALMHVLLVQQDITRRKVAEDEAIRLAQHDPLTGLPTRALLDQLADRMLASTRRTGDQLAVLFFDLDRFKAINDIYGHSVGDQLLQAVAQRLRESFREADLIARLGGDEFIAVLANLNDADDAARAARTAIAALTPPYPIGELMLHCVPSLGISLFPQDGDSIESLIQGADHAMYHAKEVSPGGYQFVTDALNQQAHTTLTLETRLREALSQQEFRLAYQPLLDPHNSRITGVEALLRWPQTDAGEIAPLVFLPVAETSGLIHEIGHWVLQEVGRQYGAWRQRGLPPIPITVNISARQFHHQRFHDQLAAALQASAMDPADLTLTLSEAALMQDMLTARQRLDALKALGVRVALGDFGLGCSSLNALERLPLDRLEISRALVERLNLAERLPVILDTLIGLAQALQFDVKAVGIETEADLDFFRQRECDQVQGFYLGVPMSAEQFTDWYRQRTP</sequence>
<dbReference type="InterPro" id="IPR043128">
    <property type="entry name" value="Rev_trsase/Diguanyl_cyclase"/>
</dbReference>
<dbReference type="NCBIfam" id="TIGR00229">
    <property type="entry name" value="sensory_box"/>
    <property type="match status" value="2"/>
</dbReference>
<name>H8Z8J2_9GAMM</name>
<dbReference type="SMART" id="SM00091">
    <property type="entry name" value="PAS"/>
    <property type="match status" value="2"/>
</dbReference>
<gene>
    <name evidence="7" type="ORF">Thi970DRAFT_04916</name>
</gene>
<dbReference type="InterPro" id="IPR035965">
    <property type="entry name" value="PAS-like_dom_sf"/>
</dbReference>
<dbReference type="SMART" id="SM00086">
    <property type="entry name" value="PAC"/>
    <property type="match status" value="2"/>
</dbReference>
<dbReference type="Pfam" id="PF00989">
    <property type="entry name" value="PAS"/>
    <property type="match status" value="1"/>
</dbReference>
<dbReference type="InterPro" id="IPR029787">
    <property type="entry name" value="Nucleotide_cyclase"/>
</dbReference>
<proteinExistence type="predicted"/>
<accession>H8Z8J2</accession>
<dbReference type="eggNOG" id="COG2202">
    <property type="taxonomic scope" value="Bacteria"/>
</dbReference>
<feature type="domain" description="PAS" evidence="3">
    <location>
        <begin position="199"/>
        <end position="271"/>
    </location>
</feature>
<dbReference type="InterPro" id="IPR052155">
    <property type="entry name" value="Biofilm_reg_signaling"/>
</dbReference>
<dbReference type="eggNOG" id="COG5001">
    <property type="taxonomic scope" value="Bacteria"/>
</dbReference>
<feature type="domain" description="PAC" evidence="4">
    <location>
        <begin position="275"/>
        <end position="327"/>
    </location>
</feature>
<organism evidence="7 8">
    <name type="scientific">Thiorhodovibrio frisius</name>
    <dbReference type="NCBI Taxonomy" id="631362"/>
    <lineage>
        <taxon>Bacteria</taxon>
        <taxon>Pseudomonadati</taxon>
        <taxon>Pseudomonadota</taxon>
        <taxon>Gammaproteobacteria</taxon>
        <taxon>Chromatiales</taxon>
        <taxon>Chromatiaceae</taxon>
        <taxon>Thiorhodovibrio</taxon>
    </lineage>
</organism>
<dbReference type="Gene3D" id="3.30.450.20">
    <property type="entry name" value="PAS domain"/>
    <property type="match status" value="2"/>
</dbReference>
<dbReference type="Gene3D" id="3.20.20.450">
    <property type="entry name" value="EAL domain"/>
    <property type="match status" value="1"/>
</dbReference>
<dbReference type="InterPro" id="IPR000160">
    <property type="entry name" value="GGDEF_dom"/>
</dbReference>
<keyword evidence="1" id="KW-0175">Coiled coil</keyword>
<dbReference type="NCBIfam" id="TIGR00254">
    <property type="entry name" value="GGDEF"/>
    <property type="match status" value="1"/>
</dbReference>
<dbReference type="EMBL" id="JH603171">
    <property type="protein sequence ID" value="EIC19397.1"/>
    <property type="molecule type" value="Genomic_DNA"/>
</dbReference>
<dbReference type="InterPro" id="IPR000700">
    <property type="entry name" value="PAS-assoc_C"/>
</dbReference>
<dbReference type="PROSITE" id="PS50112">
    <property type="entry name" value="PAS"/>
    <property type="match status" value="2"/>
</dbReference>
<dbReference type="SUPFAM" id="SSF141868">
    <property type="entry name" value="EAL domain-like"/>
    <property type="match status" value="1"/>
</dbReference>
<dbReference type="PROSITE" id="PS50883">
    <property type="entry name" value="EAL"/>
    <property type="match status" value="1"/>
</dbReference>
<evidence type="ECO:0000259" key="4">
    <source>
        <dbReference type="PROSITE" id="PS50113"/>
    </source>
</evidence>
<dbReference type="InterPro" id="IPR001610">
    <property type="entry name" value="PAC"/>
</dbReference>
<dbReference type="CDD" id="cd01949">
    <property type="entry name" value="GGDEF"/>
    <property type="match status" value="1"/>
</dbReference>